<name>A0A5J4WKB2_9EUKA</name>
<comment type="caution">
    <text evidence="1">The sequence shown here is derived from an EMBL/GenBank/DDBJ whole genome shotgun (WGS) entry which is preliminary data.</text>
</comment>
<evidence type="ECO:0000313" key="1">
    <source>
        <dbReference type="EMBL" id="KAA6394972.1"/>
    </source>
</evidence>
<dbReference type="EMBL" id="SNRW01001798">
    <property type="protein sequence ID" value="KAA6394972.1"/>
    <property type="molecule type" value="Genomic_DNA"/>
</dbReference>
<organism evidence="1 2">
    <name type="scientific">Streblomastix strix</name>
    <dbReference type="NCBI Taxonomy" id="222440"/>
    <lineage>
        <taxon>Eukaryota</taxon>
        <taxon>Metamonada</taxon>
        <taxon>Preaxostyla</taxon>
        <taxon>Oxymonadida</taxon>
        <taxon>Streblomastigidae</taxon>
        <taxon>Streblomastix</taxon>
    </lineage>
</organism>
<protein>
    <submittedName>
        <fullName evidence="1">Uncharacterized protein</fullName>
    </submittedName>
</protein>
<reference evidence="1 2" key="1">
    <citation type="submission" date="2019-03" db="EMBL/GenBank/DDBJ databases">
        <title>Single cell metagenomics reveals metabolic interactions within the superorganism composed of flagellate Streblomastix strix and complex community of Bacteroidetes bacteria on its surface.</title>
        <authorList>
            <person name="Treitli S.C."/>
            <person name="Kolisko M."/>
            <person name="Husnik F."/>
            <person name="Keeling P."/>
            <person name="Hampl V."/>
        </authorList>
    </citation>
    <scope>NUCLEOTIDE SEQUENCE [LARGE SCALE GENOMIC DNA]</scope>
    <source>
        <strain evidence="1">ST1C</strain>
    </source>
</reference>
<gene>
    <name evidence="1" type="ORF">EZS28_009496</name>
</gene>
<evidence type="ECO:0000313" key="2">
    <source>
        <dbReference type="Proteomes" id="UP000324800"/>
    </source>
</evidence>
<sequence>MMSITFSIAGGFGEEQNGEINYGLNHFYYFLRELHEGRNSYDWQPSFQPFPLLARRTDEQKEKEEANEEIDAQMNNKGMNGYIKSNANDANTMTLNCFIDRRRI</sequence>
<dbReference type="AlphaFoldDB" id="A0A5J4WKB2"/>
<accession>A0A5J4WKB2</accession>
<proteinExistence type="predicted"/>
<dbReference type="Proteomes" id="UP000324800">
    <property type="component" value="Unassembled WGS sequence"/>
</dbReference>